<dbReference type="InterPro" id="IPR015864">
    <property type="entry name" value="FAD_synthase"/>
</dbReference>
<keyword evidence="6 13" id="KW-0548">Nucleotidyltransferase</keyword>
<dbReference type="PANTHER" id="PTHR22749:SF6">
    <property type="entry name" value="RIBOFLAVIN KINASE"/>
    <property type="match status" value="1"/>
</dbReference>
<dbReference type="GO" id="GO:0005524">
    <property type="term" value="F:ATP binding"/>
    <property type="evidence" value="ECO:0007669"/>
    <property type="project" value="UniProtKB-KW"/>
</dbReference>
<evidence type="ECO:0000256" key="3">
    <source>
        <dbReference type="ARBA" id="ARBA00022630"/>
    </source>
</evidence>
<dbReference type="InterPro" id="IPR014729">
    <property type="entry name" value="Rossmann-like_a/b/a_fold"/>
</dbReference>
<dbReference type="EMBL" id="PKGU01000002">
    <property type="protein sequence ID" value="PKZ15394.1"/>
    <property type="molecule type" value="Genomic_DNA"/>
</dbReference>
<dbReference type="SUPFAM" id="SSF82114">
    <property type="entry name" value="Riboflavin kinase-like"/>
    <property type="match status" value="1"/>
</dbReference>
<dbReference type="NCBIfam" id="TIGR00125">
    <property type="entry name" value="cyt_tran_rel"/>
    <property type="match status" value="1"/>
</dbReference>
<keyword evidence="3" id="KW-0285">Flavoprotein</keyword>
<accession>A0A2I1M5M4</accession>
<dbReference type="GO" id="GO:0008531">
    <property type="term" value="F:riboflavin kinase activity"/>
    <property type="evidence" value="ECO:0007669"/>
    <property type="project" value="UniProtKB-EC"/>
</dbReference>
<evidence type="ECO:0000256" key="5">
    <source>
        <dbReference type="ARBA" id="ARBA00022679"/>
    </source>
</evidence>
<sequence>MDIIHLEPNSDGVVEWPTLSDEKRAVVTIGNFDGVHKGHQAVLNRARALAEQYDVPSVAITFDPRPSVVHSYAVSHDGEQLAEYADELAVMSLNHRLELIEQAGFDYALVVRYTLEFAARTYIFFLGQLVGKLGMRTLVLGMDATMGKGREGNIGAIAKLSAATGVFELDVVDDCGPSGVFVPRTLEYAVPQNDGEPHNPMTGMTKAELRAWTKKHNSVATRAYSSSMIRFLLARGCMHDAAEILGRPHSIDAVVEHGAARGRELGFPTANCGQIDGFVPVDGVYAGYVTVLGEDGASREHYAAAISVGTNSTFSETSRSVEAHCVDVPDSEFNLYDARVRVEFTDYLRPMRTFESADALVEQMARDVERVRELNV</sequence>
<comment type="catalytic activity">
    <reaction evidence="10">
        <text>riboflavin + ATP = FMN + ADP + H(+)</text>
        <dbReference type="Rhea" id="RHEA:14357"/>
        <dbReference type="ChEBI" id="CHEBI:15378"/>
        <dbReference type="ChEBI" id="CHEBI:30616"/>
        <dbReference type="ChEBI" id="CHEBI:57986"/>
        <dbReference type="ChEBI" id="CHEBI:58210"/>
        <dbReference type="ChEBI" id="CHEBI:456216"/>
        <dbReference type="EC" id="2.7.1.26"/>
    </reaction>
</comment>
<evidence type="ECO:0000256" key="1">
    <source>
        <dbReference type="ARBA" id="ARBA00004726"/>
    </source>
</evidence>
<name>A0A2I1M5M4_9BIFI</name>
<gene>
    <name evidence="13" type="ORF">CYJ32_03180</name>
</gene>
<dbReference type="InterPro" id="IPR015865">
    <property type="entry name" value="Riboflavin_kinase_bac/euk"/>
</dbReference>
<dbReference type="Pfam" id="PF06574">
    <property type="entry name" value="FAD_syn"/>
    <property type="match status" value="1"/>
</dbReference>
<dbReference type="GO" id="GO:0003919">
    <property type="term" value="F:FMN adenylyltransferase activity"/>
    <property type="evidence" value="ECO:0007669"/>
    <property type="project" value="UniProtKB-EC"/>
</dbReference>
<dbReference type="GO" id="GO:0006747">
    <property type="term" value="P:FAD biosynthetic process"/>
    <property type="evidence" value="ECO:0007669"/>
    <property type="project" value="UniProtKB-UniPathway"/>
</dbReference>
<evidence type="ECO:0000256" key="4">
    <source>
        <dbReference type="ARBA" id="ARBA00022643"/>
    </source>
</evidence>
<reference evidence="13 14" key="1">
    <citation type="submission" date="2017-12" db="EMBL/GenBank/DDBJ databases">
        <title>Phylogenetic diversity of female urinary microbiome.</title>
        <authorList>
            <person name="Thomas-White K."/>
            <person name="Wolfe A.J."/>
        </authorList>
    </citation>
    <scope>NUCLEOTIDE SEQUENCE [LARGE SCALE GENOMIC DNA]</scope>
    <source>
        <strain evidence="13 14">UMB0064</strain>
    </source>
</reference>
<keyword evidence="5 13" id="KW-0808">Transferase</keyword>
<keyword evidence="7" id="KW-0547">Nucleotide-binding</keyword>
<dbReference type="PANTHER" id="PTHR22749">
    <property type="entry name" value="RIBOFLAVIN KINASE/FMN ADENYLYLTRANSFERASE"/>
    <property type="match status" value="1"/>
</dbReference>
<evidence type="ECO:0000256" key="2">
    <source>
        <dbReference type="ARBA" id="ARBA00010214"/>
    </source>
</evidence>
<organism evidence="13 14">
    <name type="scientific">Alloscardovia omnicolens</name>
    <dbReference type="NCBI Taxonomy" id="419015"/>
    <lineage>
        <taxon>Bacteria</taxon>
        <taxon>Bacillati</taxon>
        <taxon>Actinomycetota</taxon>
        <taxon>Actinomycetes</taxon>
        <taxon>Bifidobacteriales</taxon>
        <taxon>Bifidobacteriaceae</taxon>
        <taxon>Alloscardovia</taxon>
    </lineage>
</organism>
<protein>
    <submittedName>
        <fullName evidence="13">Bifunctional riboflavin kinase/FMN adenylyltransferase</fullName>
    </submittedName>
</protein>
<evidence type="ECO:0000256" key="6">
    <source>
        <dbReference type="ARBA" id="ARBA00022695"/>
    </source>
</evidence>
<dbReference type="RefSeq" id="WP_101541323.1">
    <property type="nucleotide sequence ID" value="NZ_JASOXA010000002.1"/>
</dbReference>
<evidence type="ECO:0000256" key="7">
    <source>
        <dbReference type="ARBA" id="ARBA00022741"/>
    </source>
</evidence>
<evidence type="ECO:0000313" key="13">
    <source>
        <dbReference type="EMBL" id="PKZ15394.1"/>
    </source>
</evidence>
<evidence type="ECO:0000256" key="11">
    <source>
        <dbReference type="ARBA" id="ARBA00049494"/>
    </source>
</evidence>
<feature type="domain" description="Riboflavin kinase" evidence="12">
    <location>
        <begin position="244"/>
        <end position="376"/>
    </location>
</feature>
<dbReference type="CDD" id="cd02064">
    <property type="entry name" value="FAD_synthetase_N"/>
    <property type="match status" value="1"/>
</dbReference>
<evidence type="ECO:0000259" key="12">
    <source>
        <dbReference type="SMART" id="SM00904"/>
    </source>
</evidence>
<dbReference type="SMART" id="SM00904">
    <property type="entry name" value="Flavokinase"/>
    <property type="match status" value="1"/>
</dbReference>
<dbReference type="InterPro" id="IPR023465">
    <property type="entry name" value="Riboflavin_kinase_dom_sf"/>
</dbReference>
<dbReference type="InterPro" id="IPR004821">
    <property type="entry name" value="Cyt_trans-like"/>
</dbReference>
<comment type="catalytic activity">
    <reaction evidence="11">
        <text>FMN + ATP + H(+) = FAD + diphosphate</text>
        <dbReference type="Rhea" id="RHEA:17237"/>
        <dbReference type="ChEBI" id="CHEBI:15378"/>
        <dbReference type="ChEBI" id="CHEBI:30616"/>
        <dbReference type="ChEBI" id="CHEBI:33019"/>
        <dbReference type="ChEBI" id="CHEBI:57692"/>
        <dbReference type="ChEBI" id="CHEBI:58210"/>
        <dbReference type="EC" id="2.7.7.2"/>
    </reaction>
</comment>
<evidence type="ECO:0000313" key="14">
    <source>
        <dbReference type="Proteomes" id="UP000242263"/>
    </source>
</evidence>
<keyword evidence="8" id="KW-0274">FAD</keyword>
<dbReference type="Gene3D" id="2.40.30.30">
    <property type="entry name" value="Riboflavin kinase-like"/>
    <property type="match status" value="1"/>
</dbReference>
<keyword evidence="9" id="KW-0067">ATP-binding</keyword>
<comment type="pathway">
    <text evidence="1">Cofactor biosynthesis; FAD biosynthesis; FAD from FMN: step 1/1.</text>
</comment>
<dbReference type="InterPro" id="IPR023468">
    <property type="entry name" value="Riboflavin_kinase"/>
</dbReference>
<dbReference type="GO" id="GO:0009231">
    <property type="term" value="P:riboflavin biosynthetic process"/>
    <property type="evidence" value="ECO:0007669"/>
    <property type="project" value="InterPro"/>
</dbReference>
<proteinExistence type="inferred from homology"/>
<dbReference type="SUPFAM" id="SSF52374">
    <property type="entry name" value="Nucleotidylyl transferase"/>
    <property type="match status" value="1"/>
</dbReference>
<dbReference type="GO" id="GO:0009398">
    <property type="term" value="P:FMN biosynthetic process"/>
    <property type="evidence" value="ECO:0007669"/>
    <property type="project" value="TreeGrafter"/>
</dbReference>
<dbReference type="Gene3D" id="3.40.50.620">
    <property type="entry name" value="HUPs"/>
    <property type="match status" value="1"/>
</dbReference>
<dbReference type="Pfam" id="PF01687">
    <property type="entry name" value="Flavokinase"/>
    <property type="match status" value="1"/>
</dbReference>
<keyword evidence="4" id="KW-0288">FMN</keyword>
<keyword evidence="13" id="KW-0418">Kinase</keyword>
<evidence type="ECO:0000256" key="8">
    <source>
        <dbReference type="ARBA" id="ARBA00022827"/>
    </source>
</evidence>
<comment type="similarity">
    <text evidence="2">Belongs to the RibF family.</text>
</comment>
<dbReference type="Proteomes" id="UP000242263">
    <property type="component" value="Unassembled WGS sequence"/>
</dbReference>
<dbReference type="UniPathway" id="UPA00277">
    <property type="reaction ID" value="UER00407"/>
</dbReference>
<comment type="caution">
    <text evidence="13">The sequence shown here is derived from an EMBL/GenBank/DDBJ whole genome shotgun (WGS) entry which is preliminary data.</text>
</comment>
<dbReference type="AlphaFoldDB" id="A0A2I1M5M4"/>
<evidence type="ECO:0000256" key="9">
    <source>
        <dbReference type="ARBA" id="ARBA00022840"/>
    </source>
</evidence>
<evidence type="ECO:0000256" key="10">
    <source>
        <dbReference type="ARBA" id="ARBA00047880"/>
    </source>
</evidence>